<accession>A0A2K2UEZ6</accession>
<dbReference type="InterPro" id="IPR036188">
    <property type="entry name" value="FAD/NAD-bd_sf"/>
</dbReference>
<dbReference type="SUPFAM" id="SSF51905">
    <property type="entry name" value="FAD/NAD(P)-binding domain"/>
    <property type="match status" value="1"/>
</dbReference>
<evidence type="ECO:0000256" key="2">
    <source>
        <dbReference type="ARBA" id="ARBA00022630"/>
    </source>
</evidence>
<dbReference type="GO" id="GO:0033765">
    <property type="term" value="F:steroid dehydrogenase activity, acting on the CH-CH group of donors"/>
    <property type="evidence" value="ECO:0007669"/>
    <property type="project" value="UniProtKB-ARBA"/>
</dbReference>
<dbReference type="InterPro" id="IPR050315">
    <property type="entry name" value="FAD-oxidoreductase_2"/>
</dbReference>
<comment type="cofactor">
    <cofactor evidence="1">
        <name>FAD</name>
        <dbReference type="ChEBI" id="CHEBI:57692"/>
    </cofactor>
</comment>
<name>A0A2K2UEZ6_9ACTN</name>
<dbReference type="PANTHER" id="PTHR43400">
    <property type="entry name" value="FUMARATE REDUCTASE"/>
    <property type="match status" value="1"/>
</dbReference>
<dbReference type="InterPro" id="IPR006311">
    <property type="entry name" value="TAT_signal"/>
</dbReference>
<evidence type="ECO:0000256" key="1">
    <source>
        <dbReference type="ARBA" id="ARBA00001974"/>
    </source>
</evidence>
<evidence type="ECO:0000256" key="4">
    <source>
        <dbReference type="ARBA" id="ARBA00023002"/>
    </source>
</evidence>
<feature type="compositionally biased region" description="Gly residues" evidence="5">
    <location>
        <begin position="50"/>
        <end position="64"/>
    </location>
</feature>
<proteinExistence type="predicted"/>
<sequence>MAEDNTGLTSAAKRTVSRRSFLTGACAAGALAAVGGLTACAGTPQNDGQGTEGGSGSGTNGDGAAGNAAPSSIDKTYDTDLLIVGAGGSGLACAVQAALNNMNFIVVDRNSQVGGNASFVEGMFAVNSSLQREQGIDIKPADVIEAELTRGQHRQNGDYWLDLVNNSADNISWCQEQGVQYSGTVDDYYGGLFPTFHWFKEGKAAVGYVEPMKNRLDELGVELHLNTTVNGLIMQDKKVAGAYADGDEGTVQYNAKAVVFATGGFGGNAEVIAEQGWDTDGVHIVGSPNAAGDGYRLAMDNGGKNMMAGSAQSILYAIQAFPAIDFHDAAENPINGYFGIAAGGPVLWVNEACERYSRENLTADNLVLQCIPGKDNKANYVLFDQAIFDQFFGKDDDAKKMFQDGLASNDGNSLFQADTVEDLAGKFDLDADALKATVDHYNELCKAGADTDFGKAADLMVPVETAPLYMAKLSYSYFFSVGGIATDKKRRVLDGDMNPIEGLYAIGNDGNMLYRNVYTINMPGTAFGNQVNSGREAANAAMEYVQG</sequence>
<dbReference type="AlphaFoldDB" id="A0A2K2UEZ6"/>
<keyword evidence="4" id="KW-0560">Oxidoreductase</keyword>
<keyword evidence="2" id="KW-0285">Flavoprotein</keyword>
<evidence type="ECO:0000256" key="3">
    <source>
        <dbReference type="ARBA" id="ARBA00022827"/>
    </source>
</evidence>
<dbReference type="Gene3D" id="3.90.700.10">
    <property type="entry name" value="Succinate dehydrogenase/fumarate reductase flavoprotein, catalytic domain"/>
    <property type="match status" value="1"/>
</dbReference>
<organism evidence="7 8">
    <name type="scientific">Enteroscipio rubneri</name>
    <dbReference type="NCBI Taxonomy" id="2070686"/>
    <lineage>
        <taxon>Bacteria</taxon>
        <taxon>Bacillati</taxon>
        <taxon>Actinomycetota</taxon>
        <taxon>Coriobacteriia</taxon>
        <taxon>Eggerthellales</taxon>
        <taxon>Eggerthellaceae</taxon>
        <taxon>Enteroscipio</taxon>
    </lineage>
</organism>
<dbReference type="Pfam" id="PF00890">
    <property type="entry name" value="FAD_binding_2"/>
    <property type="match status" value="1"/>
</dbReference>
<gene>
    <name evidence="7" type="ORF">C2L71_00290</name>
</gene>
<dbReference type="OrthoDB" id="9813348at2"/>
<evidence type="ECO:0000313" key="8">
    <source>
        <dbReference type="Proteomes" id="UP000236197"/>
    </source>
</evidence>
<protein>
    <submittedName>
        <fullName evidence="7">FAD-binding dehydrogenase</fullName>
    </submittedName>
</protein>
<feature type="domain" description="FAD-dependent oxidoreductase 2 FAD-binding" evidence="6">
    <location>
        <begin position="80"/>
        <end position="511"/>
    </location>
</feature>
<dbReference type="PROSITE" id="PS51318">
    <property type="entry name" value="TAT"/>
    <property type="match status" value="1"/>
</dbReference>
<feature type="region of interest" description="Disordered" evidence="5">
    <location>
        <begin position="46"/>
        <end position="70"/>
    </location>
</feature>
<evidence type="ECO:0000259" key="6">
    <source>
        <dbReference type="Pfam" id="PF00890"/>
    </source>
</evidence>
<keyword evidence="3" id="KW-0274">FAD</keyword>
<evidence type="ECO:0000256" key="5">
    <source>
        <dbReference type="SAM" id="MobiDB-lite"/>
    </source>
</evidence>
<comment type="caution">
    <text evidence="7">The sequence shown here is derived from an EMBL/GenBank/DDBJ whole genome shotgun (WGS) entry which is preliminary data.</text>
</comment>
<dbReference type="InterPro" id="IPR019546">
    <property type="entry name" value="TAT_signal_bac_arc"/>
</dbReference>
<dbReference type="EMBL" id="PPEK01000001">
    <property type="protein sequence ID" value="PNV68901.1"/>
    <property type="molecule type" value="Genomic_DNA"/>
</dbReference>
<reference evidence="8" key="1">
    <citation type="submission" date="2018-01" db="EMBL/GenBank/DDBJ databases">
        <title>Rubneribacter badeniensis gen. nov., sp. nov., and Colonibacter rubneri, gen. nov., sp. nov., WGS of new members of the Eggerthellaceae.</title>
        <authorList>
            <person name="Danylec N."/>
            <person name="Stoll D.A."/>
            <person name="Doetsch A."/>
            <person name="Kulling S.E."/>
            <person name="Huch M."/>
        </authorList>
    </citation>
    <scope>NUCLEOTIDE SEQUENCE [LARGE SCALE GENOMIC DNA]</scope>
    <source>
        <strain evidence="8">ResAG-96</strain>
    </source>
</reference>
<dbReference type="InterPro" id="IPR003953">
    <property type="entry name" value="FAD-dep_OxRdtase_2_FAD-bd"/>
</dbReference>
<dbReference type="Gene3D" id="3.50.50.60">
    <property type="entry name" value="FAD/NAD(P)-binding domain"/>
    <property type="match status" value="1"/>
</dbReference>
<evidence type="ECO:0000313" key="7">
    <source>
        <dbReference type="EMBL" id="PNV68901.1"/>
    </source>
</evidence>
<dbReference type="InterPro" id="IPR027477">
    <property type="entry name" value="Succ_DH/fumarate_Rdtase_cat_sf"/>
</dbReference>
<keyword evidence="8" id="KW-1185">Reference proteome</keyword>
<dbReference type="Proteomes" id="UP000236197">
    <property type="component" value="Unassembled WGS sequence"/>
</dbReference>
<dbReference type="PANTHER" id="PTHR43400:SF7">
    <property type="entry name" value="FAD-DEPENDENT OXIDOREDUCTASE 2 FAD BINDING DOMAIN-CONTAINING PROTEIN"/>
    <property type="match status" value="1"/>
</dbReference>
<dbReference type="NCBIfam" id="TIGR01409">
    <property type="entry name" value="TAT_signal_seq"/>
    <property type="match status" value="1"/>
</dbReference>
<dbReference type="SUPFAM" id="SSF56425">
    <property type="entry name" value="Succinate dehydrogenase/fumarate reductase flavoprotein, catalytic domain"/>
    <property type="match status" value="1"/>
</dbReference>